<reference evidence="1" key="1">
    <citation type="submission" date="2018-06" db="EMBL/GenBank/DDBJ databases">
        <authorList>
            <person name="Zhirakovskaya E."/>
        </authorList>
    </citation>
    <scope>NUCLEOTIDE SEQUENCE</scope>
</reference>
<gene>
    <name evidence="1" type="ORF">MNBD_CHLOROFLEXI01-4545</name>
</gene>
<evidence type="ECO:0000313" key="1">
    <source>
        <dbReference type="EMBL" id="VAW42676.1"/>
    </source>
</evidence>
<proteinExistence type="predicted"/>
<dbReference type="AlphaFoldDB" id="A0A3B0WDL9"/>
<sequence>MRQIADFFNLPHEANPTSEMTISISRYEFDQACDELAAQNVPLRPDREQAWQNFSGWRVNYDDVLLALATLTTAPYAPWISDRSAVSRSE</sequence>
<protein>
    <submittedName>
        <fullName evidence="1">Uncharacterized protein</fullName>
    </submittedName>
</protein>
<dbReference type="EMBL" id="UOEU01000936">
    <property type="protein sequence ID" value="VAW42676.1"/>
    <property type="molecule type" value="Genomic_DNA"/>
</dbReference>
<accession>A0A3B0WDL9</accession>
<name>A0A3B0WDL9_9ZZZZ</name>
<organism evidence="1">
    <name type="scientific">hydrothermal vent metagenome</name>
    <dbReference type="NCBI Taxonomy" id="652676"/>
    <lineage>
        <taxon>unclassified sequences</taxon>
        <taxon>metagenomes</taxon>
        <taxon>ecological metagenomes</taxon>
    </lineage>
</organism>